<reference evidence="3" key="1">
    <citation type="submission" date="2017-02" db="UniProtKB">
        <authorList>
            <consortium name="WormBaseParasite"/>
        </authorList>
    </citation>
    <scope>IDENTIFICATION</scope>
</reference>
<evidence type="ECO:0000313" key="1">
    <source>
        <dbReference type="EMBL" id="VDK26505.1"/>
    </source>
</evidence>
<organism evidence="3">
    <name type="scientific">Anisakis simplex</name>
    <name type="common">Herring worm</name>
    <dbReference type="NCBI Taxonomy" id="6269"/>
    <lineage>
        <taxon>Eukaryota</taxon>
        <taxon>Metazoa</taxon>
        <taxon>Ecdysozoa</taxon>
        <taxon>Nematoda</taxon>
        <taxon>Chromadorea</taxon>
        <taxon>Rhabditida</taxon>
        <taxon>Spirurina</taxon>
        <taxon>Ascaridomorpha</taxon>
        <taxon>Ascaridoidea</taxon>
        <taxon>Anisakidae</taxon>
        <taxon>Anisakis</taxon>
        <taxon>Anisakis simplex complex</taxon>
    </lineage>
</organism>
<name>A0A0M3JFA3_ANISI</name>
<evidence type="ECO:0000313" key="3">
    <source>
        <dbReference type="WBParaSite" id="ASIM_0000630301-mRNA-1"/>
    </source>
</evidence>
<protein>
    <submittedName>
        <fullName evidence="3">DNA primase</fullName>
    </submittedName>
</protein>
<evidence type="ECO:0000313" key="2">
    <source>
        <dbReference type="Proteomes" id="UP000267096"/>
    </source>
</evidence>
<dbReference type="EMBL" id="UYRR01012760">
    <property type="protein sequence ID" value="VDK26505.1"/>
    <property type="molecule type" value="Genomic_DNA"/>
</dbReference>
<dbReference type="WBParaSite" id="ASIM_0000630301-mRNA-1">
    <property type="protein sequence ID" value="ASIM_0000630301-mRNA-1"/>
    <property type="gene ID" value="ASIM_0000630301"/>
</dbReference>
<sequence length="139" mass="15612">MPSFATKDDQRYVSPVAALKIIESVLTSKSMSDDKSKDLIKVWSDFERIALSAEDITALQKTLNDAGKTNRAKMITALKRKPKTLLRWKEAQDIDALETEAKSIAKSNNPKRDIVLQTLYSIIAEKRLAEKVSFLPVFA</sequence>
<proteinExistence type="predicted"/>
<dbReference type="Proteomes" id="UP000267096">
    <property type="component" value="Unassembled WGS sequence"/>
</dbReference>
<dbReference type="AlphaFoldDB" id="A0A0M3JFA3"/>
<accession>A0A0M3JFA3</accession>
<gene>
    <name evidence="1" type="ORF">ASIM_LOCUS6088</name>
</gene>
<reference evidence="1 2" key="2">
    <citation type="submission" date="2018-11" db="EMBL/GenBank/DDBJ databases">
        <authorList>
            <consortium name="Pathogen Informatics"/>
        </authorList>
    </citation>
    <scope>NUCLEOTIDE SEQUENCE [LARGE SCALE GENOMIC DNA]</scope>
</reference>
<keyword evidence="2" id="KW-1185">Reference proteome</keyword>